<name>B8CIK7_SHEPW</name>
<dbReference type="AlphaFoldDB" id="B8CIK7"/>
<accession>B8CIK7</accession>
<keyword evidence="2" id="KW-1185">Reference proteome</keyword>
<sequence>MLNSFIFLNQLMTNSLPMTNDLRQELSATAM</sequence>
<dbReference type="EMBL" id="CP000472">
    <property type="protein sequence ID" value="ACJ27483.1"/>
    <property type="molecule type" value="Genomic_DNA"/>
</dbReference>
<dbReference type="STRING" id="225849.swp_0665"/>
<gene>
    <name evidence="1" type="ordered locus">swp_0665</name>
</gene>
<evidence type="ECO:0000313" key="2">
    <source>
        <dbReference type="Proteomes" id="UP000000753"/>
    </source>
</evidence>
<dbReference type="KEGG" id="swp:swp_0665"/>
<reference evidence="1 2" key="1">
    <citation type="journal article" date="2008" name="PLoS ONE">
        <title>Environmental adaptation: genomic analysis of the piezotolerant and psychrotolerant deep-sea iron reducing bacterium Shewanella piezotolerans WP3.</title>
        <authorList>
            <person name="Wang F."/>
            <person name="Wang J."/>
            <person name="Jian H."/>
            <person name="Zhang B."/>
            <person name="Li S."/>
            <person name="Wang F."/>
            <person name="Zeng X."/>
            <person name="Gao L."/>
            <person name="Bartlett D.H."/>
            <person name="Yu J."/>
            <person name="Hu S."/>
            <person name="Xiao X."/>
        </authorList>
    </citation>
    <scope>NUCLEOTIDE SEQUENCE [LARGE SCALE GENOMIC DNA]</scope>
    <source>
        <strain evidence="2">WP3 / JCM 13877</strain>
    </source>
</reference>
<dbReference type="Proteomes" id="UP000000753">
    <property type="component" value="Chromosome"/>
</dbReference>
<evidence type="ECO:0000313" key="1">
    <source>
        <dbReference type="EMBL" id="ACJ27483.1"/>
    </source>
</evidence>
<organism evidence="1 2">
    <name type="scientific">Shewanella piezotolerans (strain WP3 / JCM 13877)</name>
    <dbReference type="NCBI Taxonomy" id="225849"/>
    <lineage>
        <taxon>Bacteria</taxon>
        <taxon>Pseudomonadati</taxon>
        <taxon>Pseudomonadota</taxon>
        <taxon>Gammaproteobacteria</taxon>
        <taxon>Alteromonadales</taxon>
        <taxon>Shewanellaceae</taxon>
        <taxon>Shewanella</taxon>
    </lineage>
</organism>
<dbReference type="HOGENOM" id="CLU_3398418_0_0_6"/>
<proteinExistence type="predicted"/>
<protein>
    <submittedName>
        <fullName evidence="1">Uncharacterized protein</fullName>
    </submittedName>
</protein>